<evidence type="ECO:0000256" key="12">
    <source>
        <dbReference type="ARBA" id="ARBA00023315"/>
    </source>
</evidence>
<evidence type="ECO:0000256" key="11">
    <source>
        <dbReference type="ARBA" id="ARBA00023268"/>
    </source>
</evidence>
<dbReference type="Pfam" id="PF00206">
    <property type="entry name" value="Lyase_1"/>
    <property type="match status" value="1"/>
</dbReference>
<dbReference type="Pfam" id="PF00583">
    <property type="entry name" value="Acetyltransf_1"/>
    <property type="match status" value="1"/>
</dbReference>
<comment type="caution">
    <text evidence="19">The sequence shown here is derived from an EMBL/GenBank/DDBJ whole genome shotgun (WGS) entry which is preliminary data.</text>
</comment>
<evidence type="ECO:0000256" key="9">
    <source>
        <dbReference type="ARBA" id="ARBA00022679"/>
    </source>
</evidence>
<evidence type="ECO:0000313" key="19">
    <source>
        <dbReference type="EMBL" id="RUO21700.1"/>
    </source>
</evidence>
<dbReference type="Gene3D" id="3.40.630.30">
    <property type="match status" value="1"/>
</dbReference>
<keyword evidence="6 15" id="KW-0963">Cytoplasm</keyword>
<dbReference type="HAMAP" id="MF_00006">
    <property type="entry name" value="Arg_succ_lyase"/>
    <property type="match status" value="1"/>
</dbReference>
<keyword evidence="12 17" id="KW-0012">Acyltransferase</keyword>
<dbReference type="PRINTS" id="PR00149">
    <property type="entry name" value="FUMRATELYASE"/>
</dbReference>
<reference evidence="19 20" key="1">
    <citation type="journal article" date="2011" name="Front. Microbiol.">
        <title>Genomic signatures of strain selection and enhancement in Bacillus atrophaeus var. globigii, a historical biowarfare simulant.</title>
        <authorList>
            <person name="Gibbons H.S."/>
            <person name="Broomall S.M."/>
            <person name="McNew L.A."/>
            <person name="Daligault H."/>
            <person name="Chapman C."/>
            <person name="Bruce D."/>
            <person name="Karavis M."/>
            <person name="Krepps M."/>
            <person name="McGregor P.A."/>
            <person name="Hong C."/>
            <person name="Park K.H."/>
            <person name="Akmal A."/>
            <person name="Feldman A."/>
            <person name="Lin J.S."/>
            <person name="Chang W.E."/>
            <person name="Higgs B.W."/>
            <person name="Demirev P."/>
            <person name="Lindquist J."/>
            <person name="Liem A."/>
            <person name="Fochler E."/>
            <person name="Read T.D."/>
            <person name="Tapia R."/>
            <person name="Johnson S."/>
            <person name="Bishop-Lilly K.A."/>
            <person name="Detter C."/>
            <person name="Han C."/>
            <person name="Sozhamannan S."/>
            <person name="Rosenzweig C.N."/>
            <person name="Skowronski E.W."/>
        </authorList>
    </citation>
    <scope>NUCLEOTIDE SEQUENCE [LARGE SCALE GENOMIC DNA]</scope>
    <source>
        <strain evidence="19 20">AK5</strain>
    </source>
</reference>
<dbReference type="InterPro" id="IPR011244">
    <property type="entry name" value="ASAL_AGS_AcTrfase"/>
</dbReference>
<dbReference type="UniPathway" id="UPA00068">
    <property type="reaction ID" value="UER00114"/>
</dbReference>
<dbReference type="PIRSF" id="PIRSF036456">
    <property type="entry name" value="ASAL_AGS"/>
    <property type="match status" value="1"/>
</dbReference>
<dbReference type="FunFam" id="1.20.200.10:FF:000006">
    <property type="entry name" value="Argininosuccinate lyase"/>
    <property type="match status" value="1"/>
</dbReference>
<evidence type="ECO:0000256" key="17">
    <source>
        <dbReference type="PIRNR" id="PIRNR036456"/>
    </source>
</evidence>
<dbReference type="InterPro" id="IPR022761">
    <property type="entry name" value="Fumarate_lyase_N"/>
</dbReference>
<dbReference type="SUPFAM" id="SSF55729">
    <property type="entry name" value="Acyl-CoA N-acyltransferases (Nat)"/>
    <property type="match status" value="1"/>
</dbReference>
<dbReference type="OrthoDB" id="9769623at2"/>
<dbReference type="AlphaFoldDB" id="A0A432VYB9"/>
<dbReference type="SUPFAM" id="SSF48557">
    <property type="entry name" value="L-aspartase-like"/>
    <property type="match status" value="1"/>
</dbReference>
<dbReference type="Gene3D" id="1.10.40.30">
    <property type="entry name" value="Fumarase/aspartase (C-terminal domain)"/>
    <property type="match status" value="1"/>
</dbReference>
<dbReference type="InterPro" id="IPR008948">
    <property type="entry name" value="L-Aspartase-like"/>
</dbReference>
<proteinExistence type="inferred from homology"/>
<keyword evidence="8 15" id="KW-0028">Amino-acid biosynthesis</keyword>
<dbReference type="EC" id="4.3.2.1" evidence="15 16"/>
<evidence type="ECO:0000256" key="5">
    <source>
        <dbReference type="ARBA" id="ARBA00005552"/>
    </source>
</evidence>
<dbReference type="Proteomes" id="UP000288212">
    <property type="component" value="Unassembled WGS sequence"/>
</dbReference>
<dbReference type="Pfam" id="PF14698">
    <property type="entry name" value="ASL_C2"/>
    <property type="match status" value="1"/>
</dbReference>
<gene>
    <name evidence="15" type="primary">argH</name>
    <name evidence="19" type="ORF">CWE06_02275</name>
</gene>
<dbReference type="NCBIfam" id="NF008964">
    <property type="entry name" value="PRK12308.1"/>
    <property type="match status" value="1"/>
</dbReference>
<organism evidence="19 20">
    <name type="scientific">Aliidiomarina haloalkalitolerans</name>
    <dbReference type="NCBI Taxonomy" id="859059"/>
    <lineage>
        <taxon>Bacteria</taxon>
        <taxon>Pseudomonadati</taxon>
        <taxon>Pseudomonadota</taxon>
        <taxon>Gammaproteobacteria</taxon>
        <taxon>Alteromonadales</taxon>
        <taxon>Idiomarinaceae</taxon>
        <taxon>Aliidiomarina</taxon>
    </lineage>
</organism>
<dbReference type="GO" id="GO:0004042">
    <property type="term" value="F:L-glutamate N-acetyltransferase activity"/>
    <property type="evidence" value="ECO:0007669"/>
    <property type="project" value="RHEA"/>
</dbReference>
<dbReference type="GO" id="GO:0004056">
    <property type="term" value="F:argininosuccinate lyase activity"/>
    <property type="evidence" value="ECO:0007669"/>
    <property type="project" value="UniProtKB-UniRule"/>
</dbReference>
<dbReference type="FunFam" id="1.10.40.30:FF:000001">
    <property type="entry name" value="Argininosuccinate lyase"/>
    <property type="match status" value="1"/>
</dbReference>
<comment type="similarity">
    <text evidence="15">Belongs to the lyase 1 family. Argininosuccinate lyase subfamily.</text>
</comment>
<dbReference type="InterPro" id="IPR000362">
    <property type="entry name" value="Fumarate_lyase_fam"/>
</dbReference>
<comment type="pathway">
    <text evidence="4 15 17">Amino-acid biosynthesis; L-arginine biosynthesis; L-arginine from L-ornithine and carbamoyl phosphate: step 3/3.</text>
</comment>
<dbReference type="PANTHER" id="PTHR43814:SF1">
    <property type="entry name" value="ARGININOSUCCINATE LYASE"/>
    <property type="match status" value="1"/>
</dbReference>
<evidence type="ECO:0000256" key="3">
    <source>
        <dbReference type="ARBA" id="ARBA00004925"/>
    </source>
</evidence>
<evidence type="ECO:0000256" key="2">
    <source>
        <dbReference type="ARBA" id="ARBA00004496"/>
    </source>
</evidence>
<dbReference type="InterPro" id="IPR009049">
    <property type="entry name" value="Argininosuccinate_lyase"/>
</dbReference>
<evidence type="ECO:0000256" key="8">
    <source>
        <dbReference type="ARBA" id="ARBA00022605"/>
    </source>
</evidence>
<comment type="catalytic activity">
    <reaction evidence="13">
        <text>L-glutamate + acetyl-CoA = N-acetyl-L-glutamate + CoA + H(+)</text>
        <dbReference type="Rhea" id="RHEA:24292"/>
        <dbReference type="ChEBI" id="CHEBI:15378"/>
        <dbReference type="ChEBI" id="CHEBI:29985"/>
        <dbReference type="ChEBI" id="CHEBI:44337"/>
        <dbReference type="ChEBI" id="CHEBI:57287"/>
        <dbReference type="ChEBI" id="CHEBI:57288"/>
        <dbReference type="EC" id="2.3.1.1"/>
    </reaction>
</comment>
<keyword evidence="9 17" id="KW-0808">Transferase</keyword>
<evidence type="ECO:0000256" key="7">
    <source>
        <dbReference type="ARBA" id="ARBA00022571"/>
    </source>
</evidence>
<dbReference type="CDD" id="cd01359">
    <property type="entry name" value="Argininosuccinate_lyase"/>
    <property type="match status" value="1"/>
</dbReference>
<dbReference type="InterPro" id="IPR000182">
    <property type="entry name" value="GNAT_dom"/>
</dbReference>
<comment type="similarity">
    <text evidence="5 17">In the N-terminal section; belongs to the lyase 1 family. Argininosuccinate lyase subfamily.</text>
</comment>
<comment type="subcellular location">
    <subcellularLocation>
        <location evidence="2 15 17">Cytoplasm</location>
    </subcellularLocation>
</comment>
<keyword evidence="10 15" id="KW-0456">Lyase</keyword>
<evidence type="ECO:0000256" key="1">
    <source>
        <dbReference type="ARBA" id="ARBA00000985"/>
    </source>
</evidence>
<dbReference type="PRINTS" id="PR00145">
    <property type="entry name" value="ARGSUCLYASE"/>
</dbReference>
<keyword evidence="7 15" id="KW-0055">Arginine biosynthesis</keyword>
<keyword evidence="11" id="KW-0511">Multifunctional enzyme</keyword>
<evidence type="ECO:0000256" key="14">
    <source>
        <dbReference type="ARBA" id="ARBA00060819"/>
    </source>
</evidence>
<dbReference type="Gene3D" id="1.10.275.10">
    <property type="entry name" value="Fumarase/aspartase (N-terminal domain)"/>
    <property type="match status" value="1"/>
</dbReference>
<comment type="catalytic activity">
    <reaction evidence="1 15">
        <text>2-(N(omega)-L-arginino)succinate = fumarate + L-arginine</text>
        <dbReference type="Rhea" id="RHEA:24020"/>
        <dbReference type="ChEBI" id="CHEBI:29806"/>
        <dbReference type="ChEBI" id="CHEBI:32682"/>
        <dbReference type="ChEBI" id="CHEBI:57472"/>
        <dbReference type="EC" id="4.3.2.1"/>
    </reaction>
</comment>
<keyword evidence="20" id="KW-1185">Reference proteome</keyword>
<dbReference type="EMBL" id="PIPI01000001">
    <property type="protein sequence ID" value="RUO21700.1"/>
    <property type="molecule type" value="Genomic_DNA"/>
</dbReference>
<evidence type="ECO:0000256" key="6">
    <source>
        <dbReference type="ARBA" id="ARBA00022490"/>
    </source>
</evidence>
<accession>A0A432VYB9</accession>
<dbReference type="InterPro" id="IPR020557">
    <property type="entry name" value="Fumarate_lyase_CS"/>
</dbReference>
<dbReference type="PROSITE" id="PS00163">
    <property type="entry name" value="FUMARATE_LYASES"/>
    <property type="match status" value="1"/>
</dbReference>
<name>A0A432VYB9_9GAMM</name>
<evidence type="ECO:0000256" key="10">
    <source>
        <dbReference type="ARBA" id="ARBA00023239"/>
    </source>
</evidence>
<dbReference type="InterPro" id="IPR024083">
    <property type="entry name" value="Fumarase/histidase_N"/>
</dbReference>
<dbReference type="Gene3D" id="1.20.200.10">
    <property type="entry name" value="Fumarase/aspartase (Central domain)"/>
    <property type="match status" value="1"/>
</dbReference>
<dbReference type="InterPro" id="IPR029419">
    <property type="entry name" value="Arg_succ_lyase_C"/>
</dbReference>
<protein>
    <recommendedName>
        <fullName evidence="15 16">Argininosuccinate lyase</fullName>
        <shortName evidence="15">ASAL</shortName>
        <ecNumber evidence="15 16">4.3.2.1</ecNumber>
    </recommendedName>
    <alternativeName>
        <fullName evidence="15">Arginosuccinase</fullName>
    </alternativeName>
</protein>
<dbReference type="NCBIfam" id="TIGR00838">
    <property type="entry name" value="argH"/>
    <property type="match status" value="1"/>
</dbReference>
<evidence type="ECO:0000256" key="13">
    <source>
        <dbReference type="ARBA" id="ARBA00048372"/>
    </source>
</evidence>
<evidence type="ECO:0000313" key="20">
    <source>
        <dbReference type="Proteomes" id="UP000288212"/>
    </source>
</evidence>
<comment type="pathway">
    <text evidence="3">Amino-acid biosynthesis; L-arginine biosynthesis; N(2)-acetyl-L-ornithine from L-glutamate: step 1/4.</text>
</comment>
<comment type="similarity">
    <text evidence="14">In the C-terminal section; belongs to the acetyltransferase family. ArgA subfamily.</text>
</comment>
<feature type="domain" description="N-acetyltransferase" evidence="18">
    <location>
        <begin position="464"/>
        <end position="604"/>
    </location>
</feature>
<evidence type="ECO:0000259" key="18">
    <source>
        <dbReference type="PROSITE" id="PS51186"/>
    </source>
</evidence>
<evidence type="ECO:0000256" key="15">
    <source>
        <dbReference type="HAMAP-Rule" id="MF_00006"/>
    </source>
</evidence>
<dbReference type="PROSITE" id="PS51186">
    <property type="entry name" value="GNAT"/>
    <property type="match status" value="1"/>
</dbReference>
<dbReference type="RefSeq" id="WP_126790769.1">
    <property type="nucleotide sequence ID" value="NZ_PIPI01000001.1"/>
</dbReference>
<dbReference type="GO" id="GO:0005829">
    <property type="term" value="C:cytosol"/>
    <property type="evidence" value="ECO:0007669"/>
    <property type="project" value="TreeGrafter"/>
</dbReference>
<evidence type="ECO:0000256" key="4">
    <source>
        <dbReference type="ARBA" id="ARBA00004941"/>
    </source>
</evidence>
<evidence type="ECO:0000256" key="16">
    <source>
        <dbReference type="NCBIfam" id="TIGR00838"/>
    </source>
</evidence>
<dbReference type="InterPro" id="IPR016181">
    <property type="entry name" value="Acyl_CoA_acyltransferase"/>
</dbReference>
<dbReference type="PANTHER" id="PTHR43814">
    <property type="entry name" value="ARGININOSUCCINATE LYASE"/>
    <property type="match status" value="1"/>
</dbReference>
<dbReference type="GO" id="GO:0042450">
    <property type="term" value="P:L-arginine biosynthetic process via ornithine"/>
    <property type="evidence" value="ECO:0007669"/>
    <property type="project" value="UniProtKB-UniRule"/>
</dbReference>
<dbReference type="CDD" id="cd04301">
    <property type="entry name" value="NAT_SF"/>
    <property type="match status" value="1"/>
</dbReference>
<sequence length="613" mass="67254">MSMWGGRFEQGSAEEFRDFNDSLKFDYVLAPFDIQASTAWVNALAGEGLLTAAEQQQLLSGLQELSEAVALNPKLPLQSDAEDIHSWVEAELQDRIGHVARKLHTGRSRNDLVATDLRLWAIAKAKLLGEQILAAINTLIEFAERYENSVMPGYTHLQRAQPVLVAHWALAYVEMLERDFDRLTQASDRAAIAPLGCGALAGSGIAIDRSAIAKELDLREPARNSLDAVSDRDFVLELLSVASIGMVHLSRLAEDIVFYTSGEAGFFLLGDQISSGSSLMPQKKNPDVFELIRGKTGRVAGHLQAMLMTVKGLPLAYNKDMQEDKEGFFDALDQWQKCLAISAYAIPFLTVDEQKAEQAAMLGYSNATDLADYLVGKGIAFRDAHHLSGQLVLQAIKQQCALEELPLTIMQAVCPDIHEDVYPALALSAGMNRRCALGGTAPVRVHGAIRRARLRYQAHAAALTHIRQARLTDVLAIADLIRYWAGKGEHLPRQEQDIMQAIHQFAVAEIDGKVVGCGALYVYGTGLAEIRSLGLQEALKGKGLGAEIVQFLLDQARSLGIARVIALTRAPAFFAKLGFEVADKSRWPEKVMKDCEFCPRKHACDETGLEIRL</sequence>